<proteinExistence type="predicted"/>
<accession>A0ABQ5IXZ2</accession>
<name>A0ABQ5IXZ2_9ASTR</name>
<gene>
    <name evidence="1" type="ORF">Tco_1114147</name>
</gene>
<comment type="caution">
    <text evidence="1">The sequence shown here is derived from an EMBL/GenBank/DDBJ whole genome shotgun (WGS) entry which is preliminary data.</text>
</comment>
<reference evidence="1" key="2">
    <citation type="submission" date="2022-01" db="EMBL/GenBank/DDBJ databases">
        <authorList>
            <person name="Yamashiro T."/>
            <person name="Shiraishi A."/>
            <person name="Satake H."/>
            <person name="Nakayama K."/>
        </authorList>
    </citation>
    <scope>NUCLEOTIDE SEQUENCE</scope>
</reference>
<protein>
    <submittedName>
        <fullName evidence="1">Uncharacterized protein</fullName>
    </submittedName>
</protein>
<evidence type="ECO:0000313" key="2">
    <source>
        <dbReference type="Proteomes" id="UP001151760"/>
    </source>
</evidence>
<reference evidence="1" key="1">
    <citation type="journal article" date="2022" name="Int. J. Mol. Sci.">
        <title>Draft Genome of Tanacetum Coccineum: Genomic Comparison of Closely Related Tanacetum-Family Plants.</title>
        <authorList>
            <person name="Yamashiro T."/>
            <person name="Shiraishi A."/>
            <person name="Nakayama K."/>
            <person name="Satake H."/>
        </authorList>
    </citation>
    <scope>NUCLEOTIDE SEQUENCE</scope>
</reference>
<sequence length="226" mass="25388">MIRIEEEGTEGLGLSRNSTPLCLLGGRGGLGSALTRGLKDETELAPRLSVEEGESPVFYLPVSTEGTADWLQGTLARRALSVAPYNINERIKFGNPSRDTHSKLEPTIRLSKKHFVKKKEEARMLKILNHMGCVSTQRAARSLKKALRKRKSVLIVDSGQHYGNAKKLRHPSLVASPFFSRLGWCSVSLVSPMRASELQDRTEMRSMEKWMSKYKDRGKDFDEDLD</sequence>
<dbReference type="Proteomes" id="UP001151760">
    <property type="component" value="Unassembled WGS sequence"/>
</dbReference>
<dbReference type="EMBL" id="BQNB010021189">
    <property type="protein sequence ID" value="GJU03809.1"/>
    <property type="molecule type" value="Genomic_DNA"/>
</dbReference>
<evidence type="ECO:0000313" key="1">
    <source>
        <dbReference type="EMBL" id="GJU03809.1"/>
    </source>
</evidence>
<organism evidence="1 2">
    <name type="scientific">Tanacetum coccineum</name>
    <dbReference type="NCBI Taxonomy" id="301880"/>
    <lineage>
        <taxon>Eukaryota</taxon>
        <taxon>Viridiplantae</taxon>
        <taxon>Streptophyta</taxon>
        <taxon>Embryophyta</taxon>
        <taxon>Tracheophyta</taxon>
        <taxon>Spermatophyta</taxon>
        <taxon>Magnoliopsida</taxon>
        <taxon>eudicotyledons</taxon>
        <taxon>Gunneridae</taxon>
        <taxon>Pentapetalae</taxon>
        <taxon>asterids</taxon>
        <taxon>campanulids</taxon>
        <taxon>Asterales</taxon>
        <taxon>Asteraceae</taxon>
        <taxon>Asteroideae</taxon>
        <taxon>Anthemideae</taxon>
        <taxon>Anthemidinae</taxon>
        <taxon>Tanacetum</taxon>
    </lineage>
</organism>
<keyword evidence="2" id="KW-1185">Reference proteome</keyword>